<dbReference type="EMBL" id="CP141261">
    <property type="protein sequence ID" value="WRL64573.1"/>
    <property type="molecule type" value="Genomic_DNA"/>
</dbReference>
<evidence type="ECO:0000313" key="2">
    <source>
        <dbReference type="Proteomes" id="UP001324287"/>
    </source>
</evidence>
<gene>
    <name evidence="1" type="ORF">U6N30_01835</name>
</gene>
<name>A0ABZ1B186_9ACTN</name>
<proteinExistence type="predicted"/>
<dbReference type="RefSeq" id="WP_324275899.1">
    <property type="nucleotide sequence ID" value="NZ_CP141261.1"/>
</dbReference>
<evidence type="ECO:0000313" key="1">
    <source>
        <dbReference type="EMBL" id="WRL64573.1"/>
    </source>
</evidence>
<reference evidence="1 2" key="1">
    <citation type="submission" date="2023-12" db="EMBL/GenBank/DDBJ databases">
        <title>Blastococcus brunescens sp. nov., an actonobacterium isolated from sandstone collected in sahara desert.</title>
        <authorList>
            <person name="Gtari M."/>
            <person name="Ghodhbane F."/>
        </authorList>
    </citation>
    <scope>NUCLEOTIDE SEQUENCE [LARGE SCALE GENOMIC DNA]</scope>
    <source>
        <strain evidence="1 2">BMG 8361</strain>
    </source>
</reference>
<keyword evidence="2" id="KW-1185">Reference proteome</keyword>
<organism evidence="1 2">
    <name type="scientific">Blastococcus brunescens</name>
    <dbReference type="NCBI Taxonomy" id="1564165"/>
    <lineage>
        <taxon>Bacteria</taxon>
        <taxon>Bacillati</taxon>
        <taxon>Actinomycetota</taxon>
        <taxon>Actinomycetes</taxon>
        <taxon>Geodermatophilales</taxon>
        <taxon>Geodermatophilaceae</taxon>
        <taxon>Blastococcus</taxon>
    </lineage>
</organism>
<protein>
    <submittedName>
        <fullName evidence="1">Uncharacterized protein</fullName>
    </submittedName>
</protein>
<dbReference type="Proteomes" id="UP001324287">
    <property type="component" value="Chromosome"/>
</dbReference>
<sequence>MSPVKFSLFNRDDDSEETVEIDDQLADDLRQVVADTPDLTLESALREGLQHVVAKRKGKQGGGQQ</sequence>
<accession>A0ABZ1B186</accession>